<protein>
    <submittedName>
        <fullName evidence="2">Uncharacterized protein</fullName>
    </submittedName>
</protein>
<keyword evidence="3" id="KW-1185">Reference proteome</keyword>
<dbReference type="EMBL" id="KZ805591">
    <property type="protein sequence ID" value="PVH93410.1"/>
    <property type="molecule type" value="Genomic_DNA"/>
</dbReference>
<name>A0A2V1D5R7_9PLEO</name>
<dbReference type="AlphaFoldDB" id="A0A2V1D5R7"/>
<evidence type="ECO:0000313" key="2">
    <source>
        <dbReference type="EMBL" id="PVH93410.1"/>
    </source>
</evidence>
<feature type="region of interest" description="Disordered" evidence="1">
    <location>
        <begin position="1"/>
        <end position="98"/>
    </location>
</feature>
<organism evidence="2 3">
    <name type="scientific">Periconia macrospinosa</name>
    <dbReference type="NCBI Taxonomy" id="97972"/>
    <lineage>
        <taxon>Eukaryota</taxon>
        <taxon>Fungi</taxon>
        <taxon>Dikarya</taxon>
        <taxon>Ascomycota</taxon>
        <taxon>Pezizomycotina</taxon>
        <taxon>Dothideomycetes</taxon>
        <taxon>Pleosporomycetidae</taxon>
        <taxon>Pleosporales</taxon>
        <taxon>Massarineae</taxon>
        <taxon>Periconiaceae</taxon>
        <taxon>Periconia</taxon>
    </lineage>
</organism>
<feature type="compositionally biased region" description="Acidic residues" evidence="1">
    <location>
        <begin position="62"/>
        <end position="89"/>
    </location>
</feature>
<proteinExistence type="predicted"/>
<feature type="compositionally biased region" description="Acidic residues" evidence="1">
    <location>
        <begin position="41"/>
        <end position="54"/>
    </location>
</feature>
<reference evidence="2 3" key="1">
    <citation type="journal article" date="2018" name="Sci. Rep.">
        <title>Comparative genomics provides insights into the lifestyle and reveals functional heterogeneity of dark septate endophytic fungi.</title>
        <authorList>
            <person name="Knapp D.G."/>
            <person name="Nemeth J.B."/>
            <person name="Barry K."/>
            <person name="Hainaut M."/>
            <person name="Henrissat B."/>
            <person name="Johnson J."/>
            <person name="Kuo A."/>
            <person name="Lim J.H.P."/>
            <person name="Lipzen A."/>
            <person name="Nolan M."/>
            <person name="Ohm R.A."/>
            <person name="Tamas L."/>
            <person name="Grigoriev I.V."/>
            <person name="Spatafora J.W."/>
            <person name="Nagy L.G."/>
            <person name="Kovacs G.M."/>
        </authorList>
    </citation>
    <scope>NUCLEOTIDE SEQUENCE [LARGE SCALE GENOMIC DNA]</scope>
    <source>
        <strain evidence="2 3">DSE2036</strain>
    </source>
</reference>
<evidence type="ECO:0000256" key="1">
    <source>
        <dbReference type="SAM" id="MobiDB-lite"/>
    </source>
</evidence>
<accession>A0A2V1D5R7</accession>
<gene>
    <name evidence="2" type="ORF">DM02DRAFT_634564</name>
</gene>
<evidence type="ECO:0000313" key="3">
    <source>
        <dbReference type="Proteomes" id="UP000244855"/>
    </source>
</evidence>
<sequence>MTCLPGTVQTPIVIQDCDSGDNSPPSSPLDGRSSLPRVDAEDAEADEETTLVDAEDTKVDEDITTVDSEIDGSEDFNNESDEGSEEESEPTPGAYLVSVRPEGTYYVCGSTGKAGESDRKA</sequence>
<dbReference type="Proteomes" id="UP000244855">
    <property type="component" value="Unassembled WGS sequence"/>
</dbReference>